<reference evidence="2 3" key="1">
    <citation type="journal article" date="2021" name="Elife">
        <title>Chloroplast acquisition without the gene transfer in kleptoplastic sea slugs, Plakobranchus ocellatus.</title>
        <authorList>
            <person name="Maeda T."/>
            <person name="Takahashi S."/>
            <person name="Yoshida T."/>
            <person name="Shimamura S."/>
            <person name="Takaki Y."/>
            <person name="Nagai Y."/>
            <person name="Toyoda A."/>
            <person name="Suzuki Y."/>
            <person name="Arimoto A."/>
            <person name="Ishii H."/>
            <person name="Satoh N."/>
            <person name="Nishiyama T."/>
            <person name="Hasebe M."/>
            <person name="Maruyama T."/>
            <person name="Minagawa J."/>
            <person name="Obokata J."/>
            <person name="Shigenobu S."/>
        </authorList>
    </citation>
    <scope>NUCLEOTIDE SEQUENCE [LARGE SCALE GENOMIC DNA]</scope>
</reference>
<feature type="compositionally biased region" description="Basic and acidic residues" evidence="1">
    <location>
        <begin position="104"/>
        <end position="122"/>
    </location>
</feature>
<feature type="region of interest" description="Disordered" evidence="1">
    <location>
        <begin position="29"/>
        <end position="141"/>
    </location>
</feature>
<feature type="compositionally biased region" description="Basic residues" evidence="1">
    <location>
        <begin position="123"/>
        <end position="132"/>
    </location>
</feature>
<dbReference type="AlphaFoldDB" id="A0AAV4HKM6"/>
<proteinExistence type="predicted"/>
<accession>A0AAV4HKM6</accession>
<dbReference type="EMBL" id="BMAT01005679">
    <property type="protein sequence ID" value="GFR98264.1"/>
    <property type="molecule type" value="Genomic_DNA"/>
</dbReference>
<organism evidence="2 3">
    <name type="scientific">Elysia marginata</name>
    <dbReference type="NCBI Taxonomy" id="1093978"/>
    <lineage>
        <taxon>Eukaryota</taxon>
        <taxon>Metazoa</taxon>
        <taxon>Spiralia</taxon>
        <taxon>Lophotrochozoa</taxon>
        <taxon>Mollusca</taxon>
        <taxon>Gastropoda</taxon>
        <taxon>Heterobranchia</taxon>
        <taxon>Euthyneura</taxon>
        <taxon>Panpulmonata</taxon>
        <taxon>Sacoglossa</taxon>
        <taxon>Placobranchoidea</taxon>
        <taxon>Plakobranchidae</taxon>
        <taxon>Elysia</taxon>
    </lineage>
</organism>
<feature type="compositionally biased region" description="Basic residues" evidence="1">
    <location>
        <begin position="68"/>
        <end position="77"/>
    </location>
</feature>
<feature type="non-terminal residue" evidence="2">
    <location>
        <position position="187"/>
    </location>
</feature>
<feature type="compositionally biased region" description="Polar residues" evidence="1">
    <location>
        <begin position="155"/>
        <end position="167"/>
    </location>
</feature>
<evidence type="ECO:0000313" key="3">
    <source>
        <dbReference type="Proteomes" id="UP000762676"/>
    </source>
</evidence>
<protein>
    <submittedName>
        <fullName evidence="2">Uncharacterized protein</fullName>
    </submittedName>
</protein>
<comment type="caution">
    <text evidence="2">The sequence shown here is derived from an EMBL/GenBank/DDBJ whole genome shotgun (WGS) entry which is preliminary data.</text>
</comment>
<sequence>VPTLDDIHKFCGGATGHKAASFGIRMGGKIKRASHHEKQFEEKAKRNDLNDKTADDILNDSTVDTTLKKRKKKKKKREEKDSGVVSSLNSELSKSKKTKKRKSKDIDLDSDTKDGASDELPMKKCKKKKKNKREIDVLENGTVNASECFEDSINGLSEVSDKNSSNVVPKKKEKDDHEDIHESGSSS</sequence>
<gene>
    <name evidence="2" type="ORF">ElyMa_002765600</name>
</gene>
<keyword evidence="3" id="KW-1185">Reference proteome</keyword>
<name>A0AAV4HKM6_9GAST</name>
<feature type="compositionally biased region" description="Basic and acidic residues" evidence="1">
    <location>
        <begin position="36"/>
        <end position="55"/>
    </location>
</feature>
<evidence type="ECO:0000256" key="1">
    <source>
        <dbReference type="SAM" id="MobiDB-lite"/>
    </source>
</evidence>
<evidence type="ECO:0000313" key="2">
    <source>
        <dbReference type="EMBL" id="GFR98264.1"/>
    </source>
</evidence>
<feature type="region of interest" description="Disordered" evidence="1">
    <location>
        <begin position="155"/>
        <end position="187"/>
    </location>
</feature>
<feature type="compositionally biased region" description="Basic and acidic residues" evidence="1">
    <location>
        <begin position="170"/>
        <end position="187"/>
    </location>
</feature>
<feature type="non-terminal residue" evidence="2">
    <location>
        <position position="1"/>
    </location>
</feature>
<dbReference type="Proteomes" id="UP000762676">
    <property type="component" value="Unassembled WGS sequence"/>
</dbReference>